<evidence type="ECO:0000313" key="12">
    <source>
        <dbReference type="Proteomes" id="UP001144397"/>
    </source>
</evidence>
<dbReference type="InterPro" id="IPR036837">
    <property type="entry name" value="Cation_efflux_CTD_sf"/>
</dbReference>
<name>A0A9W6CGU3_XANFL</name>
<evidence type="ECO:0000256" key="7">
    <source>
        <dbReference type="SAM" id="Phobius"/>
    </source>
</evidence>
<feature type="domain" description="Cation efflux protein cytoplasmic" evidence="9">
    <location>
        <begin position="224"/>
        <end position="291"/>
    </location>
</feature>
<evidence type="ECO:0000259" key="9">
    <source>
        <dbReference type="Pfam" id="PF16916"/>
    </source>
</evidence>
<dbReference type="Proteomes" id="UP001144397">
    <property type="component" value="Unassembled WGS sequence"/>
</dbReference>
<feature type="transmembrane region" description="Helical" evidence="7">
    <location>
        <begin position="83"/>
        <end position="103"/>
    </location>
</feature>
<gene>
    <name evidence="11" type="ORF">GGQ86_000546</name>
    <name evidence="10" type="ORF">XFLAVUS301_18270</name>
</gene>
<keyword evidence="6 7" id="KW-0472">Membrane</keyword>
<dbReference type="GO" id="GO:0016020">
    <property type="term" value="C:membrane"/>
    <property type="evidence" value="ECO:0007669"/>
    <property type="project" value="UniProtKB-SubCell"/>
</dbReference>
<feature type="transmembrane region" description="Helical" evidence="7">
    <location>
        <begin position="189"/>
        <end position="206"/>
    </location>
</feature>
<comment type="similarity">
    <text evidence="2">Belongs to the cation diffusion facilitator (CDF) transporter (TC 2.A.4) family.</text>
</comment>
<feature type="transmembrane region" description="Helical" evidence="7">
    <location>
        <begin position="14"/>
        <end position="34"/>
    </location>
</feature>
<evidence type="ECO:0000313" key="11">
    <source>
        <dbReference type="EMBL" id="MDR6332099.1"/>
    </source>
</evidence>
<evidence type="ECO:0000256" key="6">
    <source>
        <dbReference type="ARBA" id="ARBA00023136"/>
    </source>
</evidence>
<dbReference type="InterPro" id="IPR027470">
    <property type="entry name" value="Cation_efflux_CTD"/>
</dbReference>
<dbReference type="GeneID" id="95762615"/>
<dbReference type="Pfam" id="PF16916">
    <property type="entry name" value="ZT_dimer"/>
    <property type="match status" value="1"/>
</dbReference>
<dbReference type="Gene3D" id="3.30.70.1350">
    <property type="entry name" value="Cation efflux protein, cytoplasmic domain"/>
    <property type="match status" value="1"/>
</dbReference>
<dbReference type="EMBL" id="BSDO01000002">
    <property type="protein sequence ID" value="GLI22153.1"/>
    <property type="molecule type" value="Genomic_DNA"/>
</dbReference>
<keyword evidence="13" id="KW-1185">Reference proteome</keyword>
<accession>A0A9W6CGU3</accession>
<feature type="transmembrane region" description="Helical" evidence="7">
    <location>
        <begin position="115"/>
        <end position="138"/>
    </location>
</feature>
<evidence type="ECO:0000256" key="2">
    <source>
        <dbReference type="ARBA" id="ARBA00008114"/>
    </source>
</evidence>
<reference evidence="11 13" key="2">
    <citation type="submission" date="2023-07" db="EMBL/GenBank/DDBJ databases">
        <title>Genomic Encyclopedia of Type Strains, Phase IV (KMG-IV): sequencing the most valuable type-strain genomes for metagenomic binning, comparative biology and taxonomic classification.</title>
        <authorList>
            <person name="Goeker M."/>
        </authorList>
    </citation>
    <scope>NUCLEOTIDE SEQUENCE [LARGE SCALE GENOMIC DNA]</scope>
    <source>
        <strain evidence="11 13">DSM 338</strain>
    </source>
</reference>
<feature type="domain" description="Cation efflux protein transmembrane" evidence="8">
    <location>
        <begin position="16"/>
        <end position="214"/>
    </location>
</feature>
<sequence length="303" mass="32558">MRVPTPTDLQKERAILFAILLDFSVFVPYLVTVWRIGSLAMLAELLRGGLLLLVEGLALLTLRAAHRGRMYFYDFGIGKLERMFAAAIGVLLLLAAVFILIKVMDSSESEPLPPFWVAAALGLVIYNLFTNLAPLVPLWRATRAGTSIIVLSQFRARIAKAVASVTVVVCVAIDVLFPHTEVGLAADDIGGLIGAAFMLVIGGAMISEALPDLLDRALAEPLQMKVNAALAAYFDRYEQLISVRTRKSGTIAHVEITVGFAPGRTIADVSSVTDALRQTLTAAIPDADVVVIAAPYDPETRSA</sequence>
<dbReference type="EMBL" id="JAVDPY010000001">
    <property type="protein sequence ID" value="MDR6332099.1"/>
    <property type="molecule type" value="Genomic_DNA"/>
</dbReference>
<evidence type="ECO:0000313" key="13">
    <source>
        <dbReference type="Proteomes" id="UP001245370"/>
    </source>
</evidence>
<keyword evidence="3" id="KW-0813">Transport</keyword>
<dbReference type="PANTHER" id="PTHR43840:SF15">
    <property type="entry name" value="MITOCHONDRIAL METAL TRANSPORTER 1-RELATED"/>
    <property type="match status" value="1"/>
</dbReference>
<protein>
    <submittedName>
        <fullName evidence="11">Divalent metal cation (Fe/Co/Zn/Cd) transporter</fullName>
    </submittedName>
</protein>
<dbReference type="SUPFAM" id="SSF161111">
    <property type="entry name" value="Cation efflux protein transmembrane domain-like"/>
    <property type="match status" value="1"/>
</dbReference>
<keyword evidence="4 7" id="KW-0812">Transmembrane</keyword>
<dbReference type="SUPFAM" id="SSF160240">
    <property type="entry name" value="Cation efflux protein cytoplasmic domain-like"/>
    <property type="match status" value="1"/>
</dbReference>
<evidence type="ECO:0000256" key="4">
    <source>
        <dbReference type="ARBA" id="ARBA00022692"/>
    </source>
</evidence>
<comment type="subcellular location">
    <subcellularLocation>
        <location evidence="1">Membrane</location>
        <topology evidence="1">Multi-pass membrane protein</topology>
    </subcellularLocation>
</comment>
<dbReference type="RefSeq" id="WP_281807192.1">
    <property type="nucleotide sequence ID" value="NZ_BSDO01000002.1"/>
</dbReference>
<evidence type="ECO:0000256" key="5">
    <source>
        <dbReference type="ARBA" id="ARBA00022989"/>
    </source>
</evidence>
<dbReference type="PANTHER" id="PTHR43840">
    <property type="entry name" value="MITOCHONDRIAL METAL TRANSPORTER 1-RELATED"/>
    <property type="match status" value="1"/>
</dbReference>
<keyword evidence="5 7" id="KW-1133">Transmembrane helix</keyword>
<comment type="caution">
    <text evidence="10">The sequence shown here is derived from an EMBL/GenBank/DDBJ whole genome shotgun (WGS) entry which is preliminary data.</text>
</comment>
<organism evidence="10 12">
    <name type="scientific">Xanthobacter flavus</name>
    <dbReference type="NCBI Taxonomy" id="281"/>
    <lineage>
        <taxon>Bacteria</taxon>
        <taxon>Pseudomonadati</taxon>
        <taxon>Pseudomonadota</taxon>
        <taxon>Alphaproteobacteria</taxon>
        <taxon>Hyphomicrobiales</taxon>
        <taxon>Xanthobacteraceae</taxon>
        <taxon>Xanthobacter</taxon>
    </lineage>
</organism>
<dbReference type="InterPro" id="IPR027469">
    <property type="entry name" value="Cation_efflux_TMD_sf"/>
</dbReference>
<feature type="transmembrane region" description="Helical" evidence="7">
    <location>
        <begin position="158"/>
        <end position="177"/>
    </location>
</feature>
<proteinExistence type="inferred from homology"/>
<feature type="transmembrane region" description="Helical" evidence="7">
    <location>
        <begin position="40"/>
        <end position="62"/>
    </location>
</feature>
<evidence type="ECO:0000259" key="8">
    <source>
        <dbReference type="Pfam" id="PF01545"/>
    </source>
</evidence>
<dbReference type="AlphaFoldDB" id="A0A9W6CGU3"/>
<dbReference type="InterPro" id="IPR050291">
    <property type="entry name" value="CDF_Transporter"/>
</dbReference>
<dbReference type="Pfam" id="PF01545">
    <property type="entry name" value="Cation_efflux"/>
    <property type="match status" value="1"/>
</dbReference>
<evidence type="ECO:0000256" key="1">
    <source>
        <dbReference type="ARBA" id="ARBA00004141"/>
    </source>
</evidence>
<dbReference type="GO" id="GO:0008324">
    <property type="term" value="F:monoatomic cation transmembrane transporter activity"/>
    <property type="evidence" value="ECO:0007669"/>
    <property type="project" value="InterPro"/>
</dbReference>
<evidence type="ECO:0000256" key="3">
    <source>
        <dbReference type="ARBA" id="ARBA00022448"/>
    </source>
</evidence>
<dbReference type="Gene3D" id="1.20.1510.10">
    <property type="entry name" value="Cation efflux protein transmembrane domain"/>
    <property type="match status" value="1"/>
</dbReference>
<dbReference type="InterPro" id="IPR058533">
    <property type="entry name" value="Cation_efflux_TM"/>
</dbReference>
<reference evidence="10" key="1">
    <citation type="submission" date="2022-12" db="EMBL/GenBank/DDBJ databases">
        <title>Reference genome sequencing for broad-spectrum identification of bacterial and archaeal isolates by mass spectrometry.</title>
        <authorList>
            <person name="Sekiguchi Y."/>
            <person name="Tourlousse D.M."/>
        </authorList>
    </citation>
    <scope>NUCLEOTIDE SEQUENCE</scope>
    <source>
        <strain evidence="10">301</strain>
    </source>
</reference>
<dbReference type="Proteomes" id="UP001245370">
    <property type="component" value="Unassembled WGS sequence"/>
</dbReference>
<evidence type="ECO:0000313" key="10">
    <source>
        <dbReference type="EMBL" id="GLI22153.1"/>
    </source>
</evidence>